<keyword evidence="3" id="KW-1185">Reference proteome</keyword>
<evidence type="ECO:0000313" key="3">
    <source>
        <dbReference type="Proteomes" id="UP000070456"/>
    </source>
</evidence>
<dbReference type="PATRIC" id="fig|520762.4.peg.3100"/>
<reference evidence="2 3" key="1">
    <citation type="submission" date="2015-12" db="EMBL/GenBank/DDBJ databases">
        <title>Draft genome sequence of the thermoanaerobe Thermotalea metallivorans, an isolate from the runoff channel of the Great Artesian Basin, Australia.</title>
        <authorList>
            <person name="Patel B.K."/>
        </authorList>
    </citation>
    <scope>NUCLEOTIDE SEQUENCE [LARGE SCALE GENOMIC DNA]</scope>
    <source>
        <strain evidence="2 3">B2-1</strain>
    </source>
</reference>
<dbReference type="InterPro" id="IPR021778">
    <property type="entry name" value="Se/S_carrier-like"/>
</dbReference>
<evidence type="ECO:0000259" key="1">
    <source>
        <dbReference type="Pfam" id="PF11823"/>
    </source>
</evidence>
<protein>
    <recommendedName>
        <fullName evidence="1">Putative Se/S carrier protein-like domain-containing protein</fullName>
    </recommendedName>
</protein>
<dbReference type="EMBL" id="LOEE01000072">
    <property type="protein sequence ID" value="KXG73885.1"/>
    <property type="molecule type" value="Genomic_DNA"/>
</dbReference>
<comment type="caution">
    <text evidence="2">The sequence shown here is derived from an EMBL/GenBank/DDBJ whole genome shotgun (WGS) entry which is preliminary data.</text>
</comment>
<dbReference type="AlphaFoldDB" id="A0A140L010"/>
<accession>A0A140L010</accession>
<sequence>MLEKEFYVISFDSTHHALKTEKLLKGRFPVEMIPTPREISASCGLSIKFSKAIFDPVMEMLKEDQGEYKVFRIEKSSNGRHVTKVS</sequence>
<feature type="domain" description="Putative Se/S carrier protein-like" evidence="1">
    <location>
        <begin position="7"/>
        <end position="69"/>
    </location>
</feature>
<organism evidence="2 3">
    <name type="scientific">Thermotalea metallivorans</name>
    <dbReference type="NCBI Taxonomy" id="520762"/>
    <lineage>
        <taxon>Bacteria</taxon>
        <taxon>Bacillati</taxon>
        <taxon>Bacillota</taxon>
        <taxon>Clostridia</taxon>
        <taxon>Peptostreptococcales</taxon>
        <taxon>Thermotaleaceae</taxon>
        <taxon>Thermotalea</taxon>
    </lineage>
</organism>
<gene>
    <name evidence="2" type="ORF">AN619_28050</name>
</gene>
<name>A0A140L010_9FIRM</name>
<dbReference type="STRING" id="520762.AN619_28050"/>
<evidence type="ECO:0000313" key="2">
    <source>
        <dbReference type="EMBL" id="KXG73885.1"/>
    </source>
</evidence>
<dbReference type="Proteomes" id="UP000070456">
    <property type="component" value="Unassembled WGS sequence"/>
</dbReference>
<dbReference type="RefSeq" id="WP_068557893.1">
    <property type="nucleotide sequence ID" value="NZ_LOEE01000072.1"/>
</dbReference>
<dbReference type="Pfam" id="PF11823">
    <property type="entry name" value="Se_S_carrier"/>
    <property type="match status" value="1"/>
</dbReference>
<proteinExistence type="predicted"/>